<dbReference type="EMBL" id="JACOOJ010000008">
    <property type="protein sequence ID" value="MBC5632444.1"/>
    <property type="molecule type" value="Genomic_DNA"/>
</dbReference>
<keyword evidence="2" id="KW-1185">Reference proteome</keyword>
<evidence type="ECO:0000313" key="2">
    <source>
        <dbReference type="Proteomes" id="UP000651475"/>
    </source>
</evidence>
<accession>A0ABR7DLY5</accession>
<dbReference type="RefSeq" id="WP_186929277.1">
    <property type="nucleotide sequence ID" value="NZ_JACOOJ010000008.1"/>
</dbReference>
<gene>
    <name evidence="1" type="ORF">H8S65_06635</name>
</gene>
<reference evidence="1 2" key="1">
    <citation type="submission" date="2020-08" db="EMBL/GenBank/DDBJ databases">
        <title>Genome public.</title>
        <authorList>
            <person name="Liu C."/>
            <person name="Sun Q."/>
        </authorList>
    </citation>
    <scope>NUCLEOTIDE SEQUENCE [LARGE SCALE GENOMIC DNA]</scope>
    <source>
        <strain evidence="1 2">NSJ-79</strain>
    </source>
</reference>
<sequence length="63" mass="7295">MIKYSIYSTSDAVGNIRLKQQIDSSKKNKPDSNQTNTGKKFILSDVSKEELKRRRIPVYSYLL</sequence>
<comment type="caution">
    <text evidence="1">The sequence shown here is derived from an EMBL/GenBank/DDBJ whole genome shotgun (WGS) entry which is preliminary data.</text>
</comment>
<proteinExistence type="predicted"/>
<organism evidence="1 2">
    <name type="scientific">Parabacteroides hominis</name>
    <dbReference type="NCBI Taxonomy" id="2763057"/>
    <lineage>
        <taxon>Bacteria</taxon>
        <taxon>Pseudomonadati</taxon>
        <taxon>Bacteroidota</taxon>
        <taxon>Bacteroidia</taxon>
        <taxon>Bacteroidales</taxon>
        <taxon>Tannerellaceae</taxon>
        <taxon>Parabacteroides</taxon>
    </lineage>
</organism>
<protein>
    <submittedName>
        <fullName evidence="1">Uncharacterized protein</fullName>
    </submittedName>
</protein>
<dbReference type="Proteomes" id="UP000651475">
    <property type="component" value="Unassembled WGS sequence"/>
</dbReference>
<evidence type="ECO:0000313" key="1">
    <source>
        <dbReference type="EMBL" id="MBC5632444.1"/>
    </source>
</evidence>
<name>A0ABR7DLY5_9BACT</name>